<dbReference type="EMBL" id="CP119108">
    <property type="protein sequence ID" value="WEG07713.1"/>
    <property type="molecule type" value="Genomic_DNA"/>
</dbReference>
<accession>A0ABY8BZ71</accession>
<feature type="signal peptide" evidence="2">
    <location>
        <begin position="1"/>
        <end position="28"/>
    </location>
</feature>
<evidence type="ECO:0000256" key="1">
    <source>
        <dbReference type="SAM" id="MobiDB-lite"/>
    </source>
</evidence>
<evidence type="ECO:0008006" key="5">
    <source>
        <dbReference type="Google" id="ProtNLM"/>
    </source>
</evidence>
<dbReference type="RefSeq" id="WP_275277052.1">
    <property type="nucleotide sequence ID" value="NZ_CP119108.1"/>
</dbReference>
<evidence type="ECO:0000313" key="4">
    <source>
        <dbReference type="Proteomes" id="UP001214553"/>
    </source>
</evidence>
<evidence type="ECO:0000313" key="3">
    <source>
        <dbReference type="EMBL" id="WEG07713.1"/>
    </source>
</evidence>
<keyword evidence="2" id="KW-0732">Signal</keyword>
<feature type="compositionally biased region" description="Gly residues" evidence="1">
    <location>
        <begin position="138"/>
        <end position="150"/>
    </location>
</feature>
<feature type="compositionally biased region" description="Low complexity" evidence="1">
    <location>
        <begin position="35"/>
        <end position="50"/>
    </location>
</feature>
<feature type="region of interest" description="Disordered" evidence="1">
    <location>
        <begin position="268"/>
        <end position="302"/>
    </location>
</feature>
<dbReference type="PROSITE" id="PS51257">
    <property type="entry name" value="PROKAR_LIPOPROTEIN"/>
    <property type="match status" value="1"/>
</dbReference>
<feature type="compositionally biased region" description="Low complexity" evidence="1">
    <location>
        <begin position="174"/>
        <end position="188"/>
    </location>
</feature>
<feature type="compositionally biased region" description="Gly residues" evidence="1">
    <location>
        <begin position="51"/>
        <end position="62"/>
    </location>
</feature>
<evidence type="ECO:0000256" key="2">
    <source>
        <dbReference type="SAM" id="SignalP"/>
    </source>
</evidence>
<feature type="chain" id="PRO_5045897955" description="DUF5666 domain-containing protein" evidence="2">
    <location>
        <begin position="29"/>
        <end position="302"/>
    </location>
</feature>
<proteinExistence type="predicted"/>
<name>A0ABY8BZ71_9MICO</name>
<feature type="compositionally biased region" description="Gly residues" evidence="1">
    <location>
        <begin position="282"/>
        <end position="291"/>
    </location>
</feature>
<dbReference type="Proteomes" id="UP001214553">
    <property type="component" value="Chromosome"/>
</dbReference>
<protein>
    <recommendedName>
        <fullName evidence="5">DUF5666 domain-containing protein</fullName>
    </recommendedName>
</protein>
<sequence>MRNITFTRRRTALAVSLAGGAALMIALAGCSGASASADPAPSASSPAQGQPNGGDQAGGGGVFGLIAAVDDGTVQVQGDSEQTTVRYTDDTTVRQTSTVKASSIAVGDCVTAITGQDDDTATTVTVTQPADDGTCSTGFGGGGGFGGGARPSGAPTDMPQGQAGGMPTGMPQDGTAPSGAPSGMPSSGQRGGFGGFTTGSVTKASTTSLAVQTTSQDGSTSTKTVTLSSDTTVTATKDATAGAIAEGLCVRATGTADDKGGFDATALTLSDPSDDGTCSTGMGFGGHGGQRPGQDDEGTTNG</sequence>
<feature type="region of interest" description="Disordered" evidence="1">
    <location>
        <begin position="128"/>
        <end position="200"/>
    </location>
</feature>
<feature type="region of interest" description="Disordered" evidence="1">
    <location>
        <begin position="35"/>
        <end position="62"/>
    </location>
</feature>
<gene>
    <name evidence="3" type="ORF">PU630_10690</name>
</gene>
<keyword evidence="4" id="KW-1185">Reference proteome</keyword>
<dbReference type="PROSITE" id="PS51318">
    <property type="entry name" value="TAT"/>
    <property type="match status" value="1"/>
</dbReference>
<organism evidence="3 4">
    <name type="scientific">Microbacterium horticulturae</name>
    <dbReference type="NCBI Taxonomy" id="3028316"/>
    <lineage>
        <taxon>Bacteria</taxon>
        <taxon>Bacillati</taxon>
        <taxon>Actinomycetota</taxon>
        <taxon>Actinomycetes</taxon>
        <taxon>Micrococcales</taxon>
        <taxon>Microbacteriaceae</taxon>
        <taxon>Microbacterium</taxon>
    </lineage>
</organism>
<reference evidence="3 4" key="1">
    <citation type="submission" date="2023-03" db="EMBL/GenBank/DDBJ databases">
        <title>Genome sequence of Microbacterium sp. KACC 23027.</title>
        <authorList>
            <person name="Kim S."/>
            <person name="Heo J."/>
            <person name="Kwon S.-W."/>
        </authorList>
    </citation>
    <scope>NUCLEOTIDE SEQUENCE [LARGE SCALE GENOMIC DNA]</scope>
    <source>
        <strain evidence="3 4">KACC 23027</strain>
    </source>
</reference>
<dbReference type="InterPro" id="IPR006311">
    <property type="entry name" value="TAT_signal"/>
</dbReference>